<geneLocation type="mitochondrion" evidence="9"/>
<keyword evidence="5" id="KW-0830">Ubiquinone</keyword>
<reference evidence="9" key="1">
    <citation type="submission" date="2017-03" db="EMBL/GenBank/DDBJ databases">
        <title>Protostelium mycophagum mitochondrial genome.</title>
        <authorList>
            <person name="Gloeckner G."/>
        </authorList>
    </citation>
    <scope>NUCLEOTIDE SEQUENCE</scope>
</reference>
<feature type="transmembrane region" description="Helical" evidence="5">
    <location>
        <begin position="107"/>
        <end position="127"/>
    </location>
</feature>
<dbReference type="GO" id="GO:0015990">
    <property type="term" value="P:electron transport coupled proton transport"/>
    <property type="evidence" value="ECO:0007669"/>
    <property type="project" value="TreeGrafter"/>
</dbReference>
<dbReference type="Pfam" id="PF00361">
    <property type="entry name" value="Proton_antipo_M"/>
    <property type="match status" value="1"/>
</dbReference>
<feature type="transmembrane region" description="Helical" evidence="5">
    <location>
        <begin position="164"/>
        <end position="183"/>
    </location>
</feature>
<feature type="chain" id="PRO_5012109390" description="NADH-ubiquinone oxidoreductase chain 5" evidence="6">
    <location>
        <begin position="17"/>
        <end position="624"/>
    </location>
</feature>
<evidence type="ECO:0000256" key="1">
    <source>
        <dbReference type="ARBA" id="ARBA00004141"/>
    </source>
</evidence>
<dbReference type="PRINTS" id="PR01434">
    <property type="entry name" value="NADHDHGNASE5"/>
</dbReference>
<keyword evidence="5 9" id="KW-0496">Mitochondrion</keyword>
<evidence type="ECO:0000259" key="8">
    <source>
        <dbReference type="Pfam" id="PF00662"/>
    </source>
</evidence>
<protein>
    <recommendedName>
        <fullName evidence="5">NADH-ubiquinone oxidoreductase chain 5</fullName>
        <ecNumber evidence="5">7.1.1.2</ecNumber>
    </recommendedName>
</protein>
<feature type="transmembrane region" description="Helical" evidence="5">
    <location>
        <begin position="392"/>
        <end position="417"/>
    </location>
</feature>
<evidence type="ECO:0000259" key="7">
    <source>
        <dbReference type="Pfam" id="PF00361"/>
    </source>
</evidence>
<feature type="transmembrane region" description="Helical" evidence="5">
    <location>
        <begin position="81"/>
        <end position="100"/>
    </location>
</feature>
<name>A0A290YM00_9EUKA</name>
<keyword evidence="6" id="KW-0732">Signal</keyword>
<dbReference type="EC" id="7.1.1.2" evidence="5"/>
<dbReference type="GO" id="GO:0008137">
    <property type="term" value="F:NADH dehydrogenase (ubiquinone) activity"/>
    <property type="evidence" value="ECO:0007669"/>
    <property type="project" value="UniProtKB-EC"/>
</dbReference>
<dbReference type="InterPro" id="IPR001750">
    <property type="entry name" value="ND/Mrp_TM"/>
</dbReference>
<evidence type="ECO:0000313" key="9">
    <source>
        <dbReference type="EMBL" id="ATE46682.1"/>
    </source>
</evidence>
<keyword evidence="4 5" id="KW-0472">Membrane</keyword>
<feature type="transmembrane region" description="Helical" evidence="5">
    <location>
        <begin position="318"/>
        <end position="337"/>
    </location>
</feature>
<dbReference type="PRINTS" id="PR01435">
    <property type="entry name" value="NPOXDRDTASE5"/>
</dbReference>
<feature type="signal peptide" evidence="6">
    <location>
        <begin position="1"/>
        <end position="16"/>
    </location>
</feature>
<evidence type="ECO:0000256" key="3">
    <source>
        <dbReference type="ARBA" id="ARBA00022989"/>
    </source>
</evidence>
<accession>A0A290YM00</accession>
<dbReference type="GO" id="GO:0042773">
    <property type="term" value="P:ATP synthesis coupled electron transport"/>
    <property type="evidence" value="ECO:0007669"/>
    <property type="project" value="InterPro"/>
</dbReference>
<dbReference type="InterPro" id="IPR001516">
    <property type="entry name" value="Proton_antipo_N"/>
</dbReference>
<dbReference type="PANTHER" id="PTHR42829:SF2">
    <property type="entry name" value="NADH-UBIQUINONE OXIDOREDUCTASE CHAIN 5"/>
    <property type="match status" value="1"/>
</dbReference>
<comment type="subcellular location">
    <subcellularLocation>
        <location evidence="1">Membrane</location>
        <topology evidence="1">Multi-pass membrane protein</topology>
    </subcellularLocation>
</comment>
<feature type="transmembrane region" description="Helical" evidence="5">
    <location>
        <begin position="133"/>
        <end position="152"/>
    </location>
</feature>
<comment type="similarity">
    <text evidence="5">Belongs to the complex I subunit 5 family.</text>
</comment>
<keyword evidence="5" id="KW-0520">NAD</keyword>
<dbReference type="EMBL" id="KY775056">
    <property type="protein sequence ID" value="ATE46682.1"/>
    <property type="molecule type" value="Genomic_DNA"/>
</dbReference>
<comment type="function">
    <text evidence="5">Core subunit of the mitochondrial membrane respiratory chain NADH dehydrogenase (Complex I) which catalyzes electron transfer from NADH through the respiratory chain, using ubiquinone as an electron acceptor. Essential for the catalytic activity and assembly of complex I.</text>
</comment>
<dbReference type="Pfam" id="PF00662">
    <property type="entry name" value="Proton_antipo_N"/>
    <property type="match status" value="1"/>
</dbReference>
<organism evidence="9">
    <name type="scientific">Protostelium mycophagum</name>
    <dbReference type="NCBI Taxonomy" id="472931"/>
    <lineage>
        <taxon>Eukaryota</taxon>
        <taxon>Amoebozoa</taxon>
        <taxon>Evosea</taxon>
        <taxon>Variosea</taxon>
        <taxon>Protosteliida</taxon>
        <taxon>Protosteliaceae</taxon>
        <taxon>Protostelium</taxon>
    </lineage>
</organism>
<dbReference type="AlphaFoldDB" id="A0A290YM00"/>
<feature type="transmembrane region" description="Helical" evidence="5">
    <location>
        <begin position="260"/>
        <end position="281"/>
    </location>
</feature>
<evidence type="ECO:0000256" key="6">
    <source>
        <dbReference type="SAM" id="SignalP"/>
    </source>
</evidence>
<feature type="transmembrane region" description="Helical" evidence="5">
    <location>
        <begin position="235"/>
        <end position="254"/>
    </location>
</feature>
<keyword evidence="3 5" id="KW-1133">Transmembrane helix</keyword>
<feature type="domain" description="NADH-Ubiquinone oxidoreductase (complex I) chain 5 N-terminal" evidence="8">
    <location>
        <begin position="66"/>
        <end position="110"/>
    </location>
</feature>
<keyword evidence="5" id="KW-0813">Transport</keyword>
<feature type="transmembrane region" description="Helical" evidence="5">
    <location>
        <begin position="349"/>
        <end position="372"/>
    </location>
</feature>
<evidence type="ECO:0000256" key="2">
    <source>
        <dbReference type="ARBA" id="ARBA00022692"/>
    </source>
</evidence>
<dbReference type="PANTHER" id="PTHR42829">
    <property type="entry name" value="NADH-UBIQUINONE OXIDOREDUCTASE CHAIN 5"/>
    <property type="match status" value="1"/>
</dbReference>
<feature type="transmembrane region" description="Helical" evidence="5">
    <location>
        <begin position="26"/>
        <end position="46"/>
    </location>
</feature>
<dbReference type="InterPro" id="IPR003945">
    <property type="entry name" value="NU5C-like"/>
</dbReference>
<sequence length="624" mass="68729">MSFLFILLPLVTLTLGFWRIHSSYLYCGNMFFLAFLAGVNLMEVVFHGGVKKLDLGEIFRVGPDSSLGVSLGVYLDFYSSYMVWVVFTISFLVHLYSTVYMGGDPRVYTFLTYLTLFTFFMVVLLVSPNYVQLFMGWEGVGLTSYLLVNFWTTRAAANKSALKALLVNRVGDLFFLWGLFILIREGHTLEFTCLDQELPPGVGVLFVGAAAAKSAQLGLHTWLPDAMEGPTPVSALIHAATMVTAGIFLLFRATHFVEPIRPLVGLLGGVTALFAGTVALFQFDLKRVIAYSTCSQLGFMVVAYSLESPELSLYHLGNHAFFKALLFLLAGLVIHALADEQDMRRMGGLLQTLPVTYALFVVGSLALGGFPFLSGFYSKDSILETLYGKGYWFVYFACVGAAYLTAYYSVRTLVLVFGGKPKGSTKTFLSAGEADSVSLGVVMTLGVFSVLHGYLLRDTFMGWGNPTGWSTSVVEAEFSVPLLVKLAPLGFSFLAGVVYLNGFGPGFSTGWAIFFSKRWGWDLIDASLARRTLLKGYTLYTNVERGFFEVVGPSGVGYLIGRTYDLFRNRGWFSFFWVAGMIGFVGLALLSGEGVFYYCPVLPFYPPLGPTLRTSWSKYTGYAT</sequence>
<keyword evidence="2 5" id="KW-0812">Transmembrane</keyword>
<evidence type="ECO:0000256" key="5">
    <source>
        <dbReference type="RuleBase" id="RU003404"/>
    </source>
</evidence>
<evidence type="ECO:0000256" key="4">
    <source>
        <dbReference type="ARBA" id="ARBA00023136"/>
    </source>
</evidence>
<feature type="transmembrane region" description="Helical" evidence="5">
    <location>
        <begin position="491"/>
        <end position="514"/>
    </location>
</feature>
<feature type="transmembrane region" description="Helical" evidence="5">
    <location>
        <begin position="437"/>
        <end position="456"/>
    </location>
</feature>
<gene>
    <name evidence="9" type="primary">nad5</name>
</gene>
<feature type="domain" description="NADH:quinone oxidoreductase/Mrp antiporter transmembrane" evidence="7">
    <location>
        <begin position="127"/>
        <end position="405"/>
    </location>
</feature>
<proteinExistence type="inferred from homology"/>
<dbReference type="InterPro" id="IPR018393">
    <property type="entry name" value="NADHpl_OxRdtase_5_subgr"/>
</dbReference>
<feature type="transmembrane region" description="Helical" evidence="5">
    <location>
        <begin position="572"/>
        <end position="598"/>
    </location>
</feature>
<dbReference type="GO" id="GO:0016020">
    <property type="term" value="C:membrane"/>
    <property type="evidence" value="ECO:0007669"/>
    <property type="project" value="UniProtKB-SubCell"/>
</dbReference>
<dbReference type="GO" id="GO:0003954">
    <property type="term" value="F:NADH dehydrogenase activity"/>
    <property type="evidence" value="ECO:0007669"/>
    <property type="project" value="TreeGrafter"/>
</dbReference>
<dbReference type="NCBIfam" id="TIGR01974">
    <property type="entry name" value="NDH_I_L"/>
    <property type="match status" value="1"/>
</dbReference>
<comment type="catalytic activity">
    <reaction evidence="5">
        <text>a ubiquinone + NADH + 5 H(+)(in) = a ubiquinol + NAD(+) + 4 H(+)(out)</text>
        <dbReference type="Rhea" id="RHEA:29091"/>
        <dbReference type="Rhea" id="RHEA-COMP:9565"/>
        <dbReference type="Rhea" id="RHEA-COMP:9566"/>
        <dbReference type="ChEBI" id="CHEBI:15378"/>
        <dbReference type="ChEBI" id="CHEBI:16389"/>
        <dbReference type="ChEBI" id="CHEBI:17976"/>
        <dbReference type="ChEBI" id="CHEBI:57540"/>
        <dbReference type="ChEBI" id="CHEBI:57945"/>
        <dbReference type="EC" id="7.1.1.2"/>
    </reaction>
</comment>